<feature type="non-terminal residue" evidence="1">
    <location>
        <position position="63"/>
    </location>
</feature>
<organism evidence="1 3">
    <name type="scientific">Nesidiocoris tenuis</name>
    <dbReference type="NCBI Taxonomy" id="355587"/>
    <lineage>
        <taxon>Eukaryota</taxon>
        <taxon>Metazoa</taxon>
        <taxon>Ecdysozoa</taxon>
        <taxon>Arthropoda</taxon>
        <taxon>Hexapoda</taxon>
        <taxon>Insecta</taxon>
        <taxon>Pterygota</taxon>
        <taxon>Neoptera</taxon>
        <taxon>Paraneoptera</taxon>
        <taxon>Hemiptera</taxon>
        <taxon>Heteroptera</taxon>
        <taxon>Panheteroptera</taxon>
        <taxon>Cimicomorpha</taxon>
        <taxon>Miridae</taxon>
        <taxon>Dicyphina</taxon>
        <taxon>Nesidiocoris</taxon>
    </lineage>
</organism>
<dbReference type="AlphaFoldDB" id="A0A6H5H5D7"/>
<reference evidence="1 3" key="1">
    <citation type="submission" date="2020-02" db="EMBL/GenBank/DDBJ databases">
        <authorList>
            <person name="Ferguson B K."/>
        </authorList>
    </citation>
    <scope>NUCLEOTIDE SEQUENCE [LARGE SCALE GENOMIC DNA]</scope>
</reference>
<gene>
    <name evidence="1" type="ORF">NTEN_LOCUS16330</name>
    <name evidence="2" type="ORF">NTEN_LOCUS16332</name>
</gene>
<dbReference type="Proteomes" id="UP000479000">
    <property type="component" value="Unassembled WGS sequence"/>
</dbReference>
<evidence type="ECO:0000313" key="3">
    <source>
        <dbReference type="Proteomes" id="UP000479000"/>
    </source>
</evidence>
<accession>A0A6H5H5D7</accession>
<dbReference type="EMBL" id="CADCXU010024098">
    <property type="protein sequence ID" value="CAB0011364.1"/>
    <property type="molecule type" value="Genomic_DNA"/>
</dbReference>
<evidence type="ECO:0000313" key="1">
    <source>
        <dbReference type="EMBL" id="CAB0011364.1"/>
    </source>
</evidence>
<protein>
    <submittedName>
        <fullName evidence="1">Uncharacterized protein</fullName>
    </submittedName>
</protein>
<evidence type="ECO:0000313" key="2">
    <source>
        <dbReference type="EMBL" id="CAB0011366.1"/>
    </source>
</evidence>
<proteinExistence type="predicted"/>
<keyword evidence="3" id="KW-1185">Reference proteome</keyword>
<name>A0A6H5H5D7_9HEMI</name>
<dbReference type="EMBL" id="CADCXU010024099">
    <property type="protein sequence ID" value="CAB0011366.1"/>
    <property type="molecule type" value="Genomic_DNA"/>
</dbReference>
<sequence length="63" mass="7331">MHQNYSRRASSLLPNLKFRVGNNLIFFCKNHALLPYHKKPTWSQPSSLSTLSMMNGIRSRLLK</sequence>